<accession>A0A9W8HRA7</accession>
<dbReference type="Proteomes" id="UP001140094">
    <property type="component" value="Unassembled WGS sequence"/>
</dbReference>
<evidence type="ECO:0000256" key="1">
    <source>
        <dbReference type="SAM" id="MobiDB-lite"/>
    </source>
</evidence>
<organism evidence="2 3">
    <name type="scientific">Coemansia guatemalensis</name>
    <dbReference type="NCBI Taxonomy" id="2761395"/>
    <lineage>
        <taxon>Eukaryota</taxon>
        <taxon>Fungi</taxon>
        <taxon>Fungi incertae sedis</taxon>
        <taxon>Zoopagomycota</taxon>
        <taxon>Kickxellomycotina</taxon>
        <taxon>Kickxellomycetes</taxon>
        <taxon>Kickxellales</taxon>
        <taxon>Kickxellaceae</taxon>
        <taxon>Coemansia</taxon>
    </lineage>
</organism>
<evidence type="ECO:0000313" key="2">
    <source>
        <dbReference type="EMBL" id="KAJ2799239.1"/>
    </source>
</evidence>
<reference evidence="2" key="1">
    <citation type="submission" date="2022-07" db="EMBL/GenBank/DDBJ databases">
        <title>Phylogenomic reconstructions and comparative analyses of Kickxellomycotina fungi.</title>
        <authorList>
            <person name="Reynolds N.K."/>
            <person name="Stajich J.E."/>
            <person name="Barry K."/>
            <person name="Grigoriev I.V."/>
            <person name="Crous P."/>
            <person name="Smith M.E."/>
        </authorList>
    </citation>
    <scope>NUCLEOTIDE SEQUENCE</scope>
    <source>
        <strain evidence="2">NRRL 1565</strain>
    </source>
</reference>
<name>A0A9W8HRA7_9FUNG</name>
<sequence>MADTEQAHESADTSSVQLTSPNSFTSNNDRHSSSQHKRRRRQAEALAITTTAPPEQSSECAQSPRGDGSGSQGTDSGNGTSALKKVGGRSRPAPLVLMFEPVHGEGIQQRQQLSADDEAAGIQPENRSLGLLLVDPTTREYIEPELHDCRVRCVFDGIESRGIIYRARRMQARLNQHLQADRQRYIRVYAQRMEALNATGAFNPIDMQIIRGHLTMLRSAS</sequence>
<dbReference type="AlphaFoldDB" id="A0A9W8HRA7"/>
<dbReference type="OrthoDB" id="5578827at2759"/>
<dbReference type="EMBL" id="JANBUO010001219">
    <property type="protein sequence ID" value="KAJ2799239.1"/>
    <property type="molecule type" value="Genomic_DNA"/>
</dbReference>
<feature type="compositionally biased region" description="Low complexity" evidence="1">
    <location>
        <begin position="72"/>
        <end position="81"/>
    </location>
</feature>
<feature type="non-terminal residue" evidence="2">
    <location>
        <position position="221"/>
    </location>
</feature>
<proteinExistence type="predicted"/>
<evidence type="ECO:0000313" key="3">
    <source>
        <dbReference type="Proteomes" id="UP001140094"/>
    </source>
</evidence>
<comment type="caution">
    <text evidence="2">The sequence shown here is derived from an EMBL/GenBank/DDBJ whole genome shotgun (WGS) entry which is preliminary data.</text>
</comment>
<feature type="compositionally biased region" description="Polar residues" evidence="1">
    <location>
        <begin position="12"/>
        <end position="27"/>
    </location>
</feature>
<feature type="compositionally biased region" description="Polar residues" evidence="1">
    <location>
        <begin position="48"/>
        <end position="61"/>
    </location>
</feature>
<protein>
    <submittedName>
        <fullName evidence="2">Uncharacterized protein</fullName>
    </submittedName>
</protein>
<keyword evidence="3" id="KW-1185">Reference proteome</keyword>
<feature type="region of interest" description="Disordered" evidence="1">
    <location>
        <begin position="1"/>
        <end position="89"/>
    </location>
</feature>
<feature type="compositionally biased region" description="Basic and acidic residues" evidence="1">
    <location>
        <begin position="1"/>
        <end position="11"/>
    </location>
</feature>
<gene>
    <name evidence="2" type="ORF">H4R20_004518</name>
</gene>